<keyword evidence="8 11" id="KW-0472">Membrane</keyword>
<evidence type="ECO:0000256" key="3">
    <source>
        <dbReference type="ARBA" id="ARBA00022449"/>
    </source>
</evidence>
<feature type="transmembrane region" description="Helical" evidence="11">
    <location>
        <begin position="114"/>
        <end position="131"/>
    </location>
</feature>
<evidence type="ECO:0000256" key="9">
    <source>
        <dbReference type="ARBA" id="ARBA00023201"/>
    </source>
</evidence>
<reference evidence="13" key="1">
    <citation type="submission" date="2021-01" db="EMBL/GenBank/DDBJ databases">
        <authorList>
            <person name="Corre E."/>
            <person name="Pelletier E."/>
            <person name="Niang G."/>
            <person name="Scheremetjew M."/>
            <person name="Finn R."/>
            <person name="Kale V."/>
            <person name="Holt S."/>
            <person name="Cochrane G."/>
            <person name="Meng A."/>
            <person name="Brown T."/>
            <person name="Cohen L."/>
        </authorList>
    </citation>
    <scope>NUCLEOTIDE SEQUENCE</scope>
</reference>
<dbReference type="GO" id="GO:0015297">
    <property type="term" value="F:antiporter activity"/>
    <property type="evidence" value="ECO:0007669"/>
    <property type="project" value="UniProtKB-KW"/>
</dbReference>
<proteinExistence type="predicted"/>
<feature type="transmembrane region" description="Helical" evidence="11">
    <location>
        <begin position="202"/>
        <end position="222"/>
    </location>
</feature>
<evidence type="ECO:0000256" key="8">
    <source>
        <dbReference type="ARBA" id="ARBA00023136"/>
    </source>
</evidence>
<evidence type="ECO:0000256" key="4">
    <source>
        <dbReference type="ARBA" id="ARBA00022692"/>
    </source>
</evidence>
<evidence type="ECO:0000256" key="10">
    <source>
        <dbReference type="SAM" id="MobiDB-lite"/>
    </source>
</evidence>
<feature type="domain" description="Cation/H+ exchanger transmembrane" evidence="12">
    <location>
        <begin position="48"/>
        <end position="223"/>
    </location>
</feature>
<keyword evidence="5 11" id="KW-1133">Transmembrane helix</keyword>
<protein>
    <recommendedName>
        <fullName evidence="12">Cation/H+ exchanger transmembrane domain-containing protein</fullName>
    </recommendedName>
</protein>
<name>A0A7S0ZPR5_NOCSC</name>
<keyword evidence="6" id="KW-0915">Sodium</keyword>
<feature type="transmembrane region" description="Helical" evidence="11">
    <location>
        <begin position="170"/>
        <end position="190"/>
    </location>
</feature>
<evidence type="ECO:0000313" key="13">
    <source>
        <dbReference type="EMBL" id="CAD8828472.1"/>
    </source>
</evidence>
<dbReference type="InterPro" id="IPR038770">
    <property type="entry name" value="Na+/solute_symporter_sf"/>
</dbReference>
<dbReference type="EMBL" id="HBFQ01004056">
    <property type="protein sequence ID" value="CAD8828472.1"/>
    <property type="molecule type" value="Transcribed_RNA"/>
</dbReference>
<evidence type="ECO:0000256" key="1">
    <source>
        <dbReference type="ARBA" id="ARBA00004141"/>
    </source>
</evidence>
<keyword evidence="9" id="KW-0739">Sodium transport</keyword>
<evidence type="ECO:0000256" key="11">
    <source>
        <dbReference type="SAM" id="Phobius"/>
    </source>
</evidence>
<evidence type="ECO:0000256" key="6">
    <source>
        <dbReference type="ARBA" id="ARBA00023053"/>
    </source>
</evidence>
<evidence type="ECO:0000259" key="12">
    <source>
        <dbReference type="Pfam" id="PF00999"/>
    </source>
</evidence>
<dbReference type="InterPro" id="IPR006153">
    <property type="entry name" value="Cation/H_exchanger_TM"/>
</dbReference>
<comment type="subcellular location">
    <subcellularLocation>
        <location evidence="1">Membrane</location>
        <topology evidence="1">Multi-pass membrane protein</topology>
    </subcellularLocation>
</comment>
<accession>A0A7S0ZPR5</accession>
<feature type="region of interest" description="Disordered" evidence="10">
    <location>
        <begin position="262"/>
        <end position="283"/>
    </location>
</feature>
<evidence type="ECO:0000256" key="7">
    <source>
        <dbReference type="ARBA" id="ARBA00023065"/>
    </source>
</evidence>
<dbReference type="GO" id="GO:1902600">
    <property type="term" value="P:proton transmembrane transport"/>
    <property type="evidence" value="ECO:0007669"/>
    <property type="project" value="InterPro"/>
</dbReference>
<sequence>MECVVKPILGVVFMICTSLLGVKFWPSVFSKLSAALDLHEESCPNSTLVEFMHRFSSLQAKDAVMFVCQMLLLIGYAAVTNLCGTHLWGCFIAGMSFAQVNNAHHIWVNQTKRLTVWMLRLFFACSVAFTIPLDKLLNPKAFWQGLIMGLGPCILSKVFCAVCMGPPRFVIGWAMVGRAEFAYLIAQTAFASNMMTPDVYSLTIWALLWATIVAPLMFRFVLARYAKLNVTPPTAEEQEQLEQDPAYLKVSEGLSDLYAVRKSSKDSSASSRTSRDRVRQRSTCEMATQTEAEQFLQAGVALQL</sequence>
<gene>
    <name evidence="13" type="ORF">NSCI0253_LOCUS2818</name>
</gene>
<feature type="transmembrane region" description="Helical" evidence="11">
    <location>
        <begin position="6"/>
        <end position="25"/>
    </location>
</feature>
<keyword evidence="7" id="KW-0406">Ion transport</keyword>
<evidence type="ECO:0000256" key="5">
    <source>
        <dbReference type="ARBA" id="ARBA00022989"/>
    </source>
</evidence>
<dbReference type="PANTHER" id="PTHR43562:SF3">
    <property type="entry name" value="SODIUM ION_PROTON EXCHANGER (EUROFUNG)"/>
    <property type="match status" value="1"/>
</dbReference>
<keyword evidence="4 11" id="KW-0812">Transmembrane</keyword>
<keyword evidence="2" id="KW-0813">Transport</keyword>
<dbReference type="GO" id="GO:0016020">
    <property type="term" value="C:membrane"/>
    <property type="evidence" value="ECO:0007669"/>
    <property type="project" value="UniProtKB-SubCell"/>
</dbReference>
<feature type="transmembrane region" description="Helical" evidence="11">
    <location>
        <begin position="143"/>
        <end position="163"/>
    </location>
</feature>
<dbReference type="GO" id="GO:0006814">
    <property type="term" value="P:sodium ion transport"/>
    <property type="evidence" value="ECO:0007669"/>
    <property type="project" value="UniProtKB-KW"/>
</dbReference>
<dbReference type="AlphaFoldDB" id="A0A7S0ZPR5"/>
<dbReference type="PANTHER" id="PTHR43562">
    <property type="entry name" value="NAPA-TYPE SODIUM/HYDROGEN ANTIPORTER"/>
    <property type="match status" value="1"/>
</dbReference>
<dbReference type="Gene3D" id="1.20.1530.20">
    <property type="match status" value="1"/>
</dbReference>
<keyword evidence="3" id="KW-0050">Antiport</keyword>
<organism evidence="13">
    <name type="scientific">Noctiluca scintillans</name>
    <name type="common">Sea sparkle</name>
    <name type="synonym">Red tide dinoflagellate</name>
    <dbReference type="NCBI Taxonomy" id="2966"/>
    <lineage>
        <taxon>Eukaryota</taxon>
        <taxon>Sar</taxon>
        <taxon>Alveolata</taxon>
        <taxon>Dinophyceae</taxon>
        <taxon>Noctilucales</taxon>
        <taxon>Noctilucaceae</taxon>
        <taxon>Noctiluca</taxon>
    </lineage>
</organism>
<evidence type="ECO:0000256" key="2">
    <source>
        <dbReference type="ARBA" id="ARBA00022448"/>
    </source>
</evidence>
<dbReference type="Pfam" id="PF00999">
    <property type="entry name" value="Na_H_Exchanger"/>
    <property type="match status" value="1"/>
</dbReference>